<dbReference type="Gene3D" id="3.30.420.40">
    <property type="match status" value="1"/>
</dbReference>
<sequence>MPPNRKPYKGKEERLVVSVDIGTTFTAASWCILVPGQIPKFESIVRWPDQFEGSAKVPSVVYYDESRKPRAFGARNIAEPTTEAEHRWLKLEWWKLVLRPAHLLPEFVFPELPQGITVDKIFADFLSYIKECLQKYMQDAVAGDKWGKLSLSLTLILTTPRCWLSEQQERMRVAAINSGLVESPQQVRFVSEAEAAVLYAADTGRIREWLKASGLFGLLCLSGTIDISSYQVISAVPLQLEELTPAHCYVAGSVLINESARKYIEERLLINQLGADDADDPSEINSQFEAKKCHFKDPNKVMMLQVAGHITTNLDITRGRLEIPGTKIAEFFDISLDAIIKGMKSVISESRAQVNKVILVGGLASNIYVFSRIQKWAKDAGVIVIKPDGGNMKVVAEGALAWHLDSSVASRIAKYHYGTKTAIRFDSTNPDMEGRKVYFNPTGDCVVNGGWAGIGMKIRSKKEFGGWHHRECTDDEEVDKFEFPIYAFTGTSPPLFIKKKGQRQLNPHFIHICTIKCNLQECYDQAKYRKSPTGRKYKIIEVSPMIHFPTSYFS</sequence>
<dbReference type="AlphaFoldDB" id="A0A5C3M2V4"/>
<protein>
    <recommendedName>
        <fullName evidence="3">Actin-like ATPase domain-containing protein</fullName>
    </recommendedName>
</protein>
<evidence type="ECO:0008006" key="3">
    <source>
        <dbReference type="Google" id="ProtNLM"/>
    </source>
</evidence>
<name>A0A5C3M2V4_9AGAR</name>
<evidence type="ECO:0000313" key="1">
    <source>
        <dbReference type="EMBL" id="TFK38488.1"/>
    </source>
</evidence>
<reference evidence="1 2" key="1">
    <citation type="journal article" date="2019" name="Nat. Ecol. Evol.">
        <title>Megaphylogeny resolves global patterns of mushroom evolution.</title>
        <authorList>
            <person name="Varga T."/>
            <person name="Krizsan K."/>
            <person name="Foldi C."/>
            <person name="Dima B."/>
            <person name="Sanchez-Garcia M."/>
            <person name="Sanchez-Ramirez S."/>
            <person name="Szollosi G.J."/>
            <person name="Szarkandi J.G."/>
            <person name="Papp V."/>
            <person name="Albert L."/>
            <person name="Andreopoulos W."/>
            <person name="Angelini C."/>
            <person name="Antonin V."/>
            <person name="Barry K.W."/>
            <person name="Bougher N.L."/>
            <person name="Buchanan P."/>
            <person name="Buyck B."/>
            <person name="Bense V."/>
            <person name="Catcheside P."/>
            <person name="Chovatia M."/>
            <person name="Cooper J."/>
            <person name="Damon W."/>
            <person name="Desjardin D."/>
            <person name="Finy P."/>
            <person name="Geml J."/>
            <person name="Haridas S."/>
            <person name="Hughes K."/>
            <person name="Justo A."/>
            <person name="Karasinski D."/>
            <person name="Kautmanova I."/>
            <person name="Kiss B."/>
            <person name="Kocsube S."/>
            <person name="Kotiranta H."/>
            <person name="LaButti K.M."/>
            <person name="Lechner B.E."/>
            <person name="Liimatainen K."/>
            <person name="Lipzen A."/>
            <person name="Lukacs Z."/>
            <person name="Mihaltcheva S."/>
            <person name="Morgado L.N."/>
            <person name="Niskanen T."/>
            <person name="Noordeloos M.E."/>
            <person name="Ohm R.A."/>
            <person name="Ortiz-Santana B."/>
            <person name="Ovrebo C."/>
            <person name="Racz N."/>
            <person name="Riley R."/>
            <person name="Savchenko A."/>
            <person name="Shiryaev A."/>
            <person name="Soop K."/>
            <person name="Spirin V."/>
            <person name="Szebenyi C."/>
            <person name="Tomsovsky M."/>
            <person name="Tulloss R.E."/>
            <person name="Uehling J."/>
            <person name="Grigoriev I.V."/>
            <person name="Vagvolgyi C."/>
            <person name="Papp T."/>
            <person name="Martin F.M."/>
            <person name="Miettinen O."/>
            <person name="Hibbett D.S."/>
            <person name="Nagy L.G."/>
        </authorList>
    </citation>
    <scope>NUCLEOTIDE SEQUENCE [LARGE SCALE GENOMIC DNA]</scope>
    <source>
        <strain evidence="1 2">CBS 166.37</strain>
    </source>
</reference>
<evidence type="ECO:0000313" key="2">
    <source>
        <dbReference type="Proteomes" id="UP000308652"/>
    </source>
</evidence>
<proteinExistence type="predicted"/>
<dbReference type="CDD" id="cd10170">
    <property type="entry name" value="ASKHA_NBD_HSP70"/>
    <property type="match status" value="1"/>
</dbReference>
<gene>
    <name evidence="1" type="ORF">BDQ12DRAFT_606089</name>
</gene>
<accession>A0A5C3M2V4</accession>
<dbReference type="EMBL" id="ML213603">
    <property type="protein sequence ID" value="TFK38488.1"/>
    <property type="molecule type" value="Genomic_DNA"/>
</dbReference>
<keyword evidence="2" id="KW-1185">Reference proteome</keyword>
<dbReference type="PANTHER" id="PTHR14187:SF5">
    <property type="entry name" value="HEAT SHOCK 70 KDA PROTEIN 12A"/>
    <property type="match status" value="1"/>
</dbReference>
<dbReference type="InterPro" id="IPR043129">
    <property type="entry name" value="ATPase_NBD"/>
</dbReference>
<dbReference type="STRING" id="68775.A0A5C3M2V4"/>
<dbReference type="OrthoDB" id="2963168at2759"/>
<organism evidence="1 2">
    <name type="scientific">Crucibulum laeve</name>
    <dbReference type="NCBI Taxonomy" id="68775"/>
    <lineage>
        <taxon>Eukaryota</taxon>
        <taxon>Fungi</taxon>
        <taxon>Dikarya</taxon>
        <taxon>Basidiomycota</taxon>
        <taxon>Agaricomycotina</taxon>
        <taxon>Agaricomycetes</taxon>
        <taxon>Agaricomycetidae</taxon>
        <taxon>Agaricales</taxon>
        <taxon>Agaricineae</taxon>
        <taxon>Nidulariaceae</taxon>
        <taxon>Crucibulum</taxon>
    </lineage>
</organism>
<dbReference type="SUPFAM" id="SSF53067">
    <property type="entry name" value="Actin-like ATPase domain"/>
    <property type="match status" value="2"/>
</dbReference>
<dbReference type="Proteomes" id="UP000308652">
    <property type="component" value="Unassembled WGS sequence"/>
</dbReference>
<dbReference type="PANTHER" id="PTHR14187">
    <property type="entry name" value="ALPHA KINASE/ELONGATION FACTOR 2 KINASE"/>
    <property type="match status" value="1"/>
</dbReference>